<feature type="transmembrane region" description="Helical" evidence="8">
    <location>
        <begin position="113"/>
        <end position="133"/>
    </location>
</feature>
<evidence type="ECO:0000256" key="8">
    <source>
        <dbReference type="SAM" id="Phobius"/>
    </source>
</evidence>
<feature type="transmembrane region" description="Helical" evidence="8">
    <location>
        <begin position="163"/>
        <end position="193"/>
    </location>
</feature>
<feature type="transmembrane region" description="Helical" evidence="8">
    <location>
        <begin position="140"/>
        <end position="157"/>
    </location>
</feature>
<gene>
    <name evidence="9" type="ORF">KL86DPRO_40085</name>
</gene>
<evidence type="ECO:0000256" key="4">
    <source>
        <dbReference type="ARBA" id="ARBA00022679"/>
    </source>
</evidence>
<comment type="subcellular location">
    <subcellularLocation>
        <location evidence="1">Cell membrane</location>
        <topology evidence="1">Multi-pass membrane protein</topology>
    </subcellularLocation>
</comment>
<dbReference type="GO" id="GO:0009103">
    <property type="term" value="P:lipopolysaccharide biosynthetic process"/>
    <property type="evidence" value="ECO:0007669"/>
    <property type="project" value="UniProtKB-ARBA"/>
</dbReference>
<feature type="transmembrane region" description="Helical" evidence="8">
    <location>
        <begin position="89"/>
        <end position="107"/>
    </location>
</feature>
<feature type="transmembrane region" description="Helical" evidence="8">
    <location>
        <begin position="294"/>
        <end position="312"/>
    </location>
</feature>
<keyword evidence="2" id="KW-1003">Cell membrane</keyword>
<evidence type="ECO:0000256" key="6">
    <source>
        <dbReference type="ARBA" id="ARBA00022989"/>
    </source>
</evidence>
<organism evidence="9">
    <name type="scientific">uncultured delta proteobacterium</name>
    <dbReference type="NCBI Taxonomy" id="34034"/>
    <lineage>
        <taxon>Bacteria</taxon>
        <taxon>Deltaproteobacteria</taxon>
        <taxon>environmental samples</taxon>
    </lineage>
</organism>
<dbReference type="EMBL" id="FLUQ01000004">
    <property type="protein sequence ID" value="SBW08375.1"/>
    <property type="molecule type" value="Genomic_DNA"/>
</dbReference>
<sequence length="502" mass="55599">MRKHGPFICFLVLWLGGNLLFLERFPFVHSDEPWLAGLTRAMLESGSLNGTEPFFDLKPRFPHAIKSLFHLLQMPFLQIFGYGAFSFRLLSLLGGAGCLILFHALALRLAGSGAIALLASVLLGVDIQFIYASHFARQEILVLLAMLACFLLLARPSGKPRAVAAAVITGLCIGVHPNAFILAAMCGALFLVIRSGWRPVAAYAGITGLFAAAFVGISLAFDPDFFRHYFAFGSEFLIDSSLPAKIRETGPYFQRLYYRVSGTYYTPDIRPQLVLFLFVTALSAIAAIRSGRRFALPLAALFGIWAGMALVGRFSQPYVIFFFPFCYLLLTALLQGLGKTLAPLCLCACIGLAGWLCAAQVWPVATQPFQYEGYLANIAAAVPPGAKTIGNLNAGYHFANGALRDYRNLPYLKKNGLSFADYARDNAVEYVIVSDELRFLYERRPVWNGIYGTINFLPEMEEYLRTCALVRTFTDNQYGVRVTRFQNGGRDFAVRIYHCPRP</sequence>
<evidence type="ECO:0000256" key="3">
    <source>
        <dbReference type="ARBA" id="ARBA00022676"/>
    </source>
</evidence>
<feature type="transmembrane region" description="Helical" evidence="8">
    <location>
        <begin position="318"/>
        <end position="334"/>
    </location>
</feature>
<keyword evidence="3" id="KW-0328">Glycosyltransferase</keyword>
<keyword evidence="7 8" id="KW-0472">Membrane</keyword>
<evidence type="ECO:0000256" key="5">
    <source>
        <dbReference type="ARBA" id="ARBA00022692"/>
    </source>
</evidence>
<dbReference type="AlphaFoldDB" id="A0A212KA38"/>
<evidence type="ECO:0000256" key="7">
    <source>
        <dbReference type="ARBA" id="ARBA00023136"/>
    </source>
</evidence>
<proteinExistence type="predicted"/>
<keyword evidence="6 8" id="KW-1133">Transmembrane helix</keyword>
<evidence type="ECO:0000313" key="9">
    <source>
        <dbReference type="EMBL" id="SBW08375.1"/>
    </source>
</evidence>
<feature type="transmembrane region" description="Helical" evidence="8">
    <location>
        <begin position="200"/>
        <end position="221"/>
    </location>
</feature>
<dbReference type="InterPro" id="IPR050297">
    <property type="entry name" value="LipidA_mod_glycosyltrf_83"/>
</dbReference>
<protein>
    <recommendedName>
        <fullName evidence="10">Glycosyltransferase RgtA/B/C/D-like domain-containing protein</fullName>
    </recommendedName>
</protein>
<accession>A0A212KA38</accession>
<keyword evidence="5 8" id="KW-0812">Transmembrane</keyword>
<dbReference type="PANTHER" id="PTHR33908">
    <property type="entry name" value="MANNOSYLTRANSFERASE YKCB-RELATED"/>
    <property type="match status" value="1"/>
</dbReference>
<dbReference type="GO" id="GO:0016763">
    <property type="term" value="F:pentosyltransferase activity"/>
    <property type="evidence" value="ECO:0007669"/>
    <property type="project" value="TreeGrafter"/>
</dbReference>
<evidence type="ECO:0000256" key="2">
    <source>
        <dbReference type="ARBA" id="ARBA00022475"/>
    </source>
</evidence>
<evidence type="ECO:0000256" key="1">
    <source>
        <dbReference type="ARBA" id="ARBA00004651"/>
    </source>
</evidence>
<feature type="transmembrane region" description="Helical" evidence="8">
    <location>
        <begin position="341"/>
        <end position="362"/>
    </location>
</feature>
<keyword evidence="4" id="KW-0808">Transferase</keyword>
<name>A0A212KA38_9DELT</name>
<evidence type="ECO:0008006" key="10">
    <source>
        <dbReference type="Google" id="ProtNLM"/>
    </source>
</evidence>
<feature type="transmembrane region" description="Helical" evidence="8">
    <location>
        <begin position="269"/>
        <end position="287"/>
    </location>
</feature>
<dbReference type="GO" id="GO:0005886">
    <property type="term" value="C:plasma membrane"/>
    <property type="evidence" value="ECO:0007669"/>
    <property type="project" value="UniProtKB-SubCell"/>
</dbReference>
<reference evidence="9" key="1">
    <citation type="submission" date="2016-04" db="EMBL/GenBank/DDBJ databases">
        <authorList>
            <person name="Evans L.H."/>
            <person name="Alamgir A."/>
            <person name="Owens N."/>
            <person name="Weber N.D."/>
            <person name="Virtaneva K."/>
            <person name="Barbian K."/>
            <person name="Babar A."/>
            <person name="Rosenke K."/>
        </authorList>
    </citation>
    <scope>NUCLEOTIDE SEQUENCE</scope>
    <source>
        <strain evidence="9">86</strain>
    </source>
</reference>
<dbReference type="PANTHER" id="PTHR33908:SF11">
    <property type="entry name" value="MEMBRANE PROTEIN"/>
    <property type="match status" value="1"/>
</dbReference>